<evidence type="ECO:0000313" key="2">
    <source>
        <dbReference type="Proteomes" id="UP000181790"/>
    </source>
</evidence>
<sequence>MTTKILTGELMRYDEQGMEGGDLIIVEKTYKGLGPAAYTLSNGSKVWDHNDNNRSGIITATEAFLDNRWLPFPDPICHDKDYQLSSLFLGESKGDREADRRLSRKYHFTISYAVERLNDLYGNGNWRIDRHLPFVILNDGSHVHLRDTPTTTPSRPYSISTDTKMRFTVRWHDGVTQYHVSSDNLFVEQWDLKGLHRLNDTDMLKVLDPVTNRIICEGRLNTIPLKVFSDTPKGHFEHDSSGHWEQYFSGGYFAELHRYTD</sequence>
<dbReference type="AlphaFoldDB" id="A0A1S2VF48"/>
<reference evidence="1 2" key="1">
    <citation type="submission" date="2016-10" db="EMBL/GenBank/DDBJ databases">
        <title>Arsenicibacter rosenii gen. nov., sp. nov., an efficient arsenic-methylating bacterium isolated from an arsenic-contaminated paddy soil.</title>
        <authorList>
            <person name="Huang K."/>
        </authorList>
    </citation>
    <scope>NUCLEOTIDE SEQUENCE [LARGE SCALE GENOMIC DNA]</scope>
    <source>
        <strain evidence="1 2">SM-1</strain>
    </source>
</reference>
<gene>
    <name evidence="1" type="ORF">BLX24_22100</name>
</gene>
<dbReference type="Proteomes" id="UP000181790">
    <property type="component" value="Unassembled WGS sequence"/>
</dbReference>
<dbReference type="RefSeq" id="WP_071505383.1">
    <property type="nucleotide sequence ID" value="NZ_MORL01000016.1"/>
</dbReference>
<protein>
    <submittedName>
        <fullName evidence="1">Uncharacterized protein</fullName>
    </submittedName>
</protein>
<comment type="caution">
    <text evidence="1">The sequence shown here is derived from an EMBL/GenBank/DDBJ whole genome shotgun (WGS) entry which is preliminary data.</text>
</comment>
<keyword evidence="2" id="KW-1185">Reference proteome</keyword>
<accession>A0A1S2VF48</accession>
<proteinExistence type="predicted"/>
<dbReference type="EMBL" id="MORL01000016">
    <property type="protein sequence ID" value="OIN57040.1"/>
    <property type="molecule type" value="Genomic_DNA"/>
</dbReference>
<dbReference type="OrthoDB" id="1492970at2"/>
<organism evidence="1 2">
    <name type="scientific">Arsenicibacter rosenii</name>
    <dbReference type="NCBI Taxonomy" id="1750698"/>
    <lineage>
        <taxon>Bacteria</taxon>
        <taxon>Pseudomonadati</taxon>
        <taxon>Bacteroidota</taxon>
        <taxon>Cytophagia</taxon>
        <taxon>Cytophagales</taxon>
        <taxon>Spirosomataceae</taxon>
        <taxon>Arsenicibacter</taxon>
    </lineage>
</organism>
<evidence type="ECO:0000313" key="1">
    <source>
        <dbReference type="EMBL" id="OIN57040.1"/>
    </source>
</evidence>
<name>A0A1S2VF48_9BACT</name>